<feature type="transmembrane region" description="Helical" evidence="6">
    <location>
        <begin position="223"/>
        <end position="245"/>
    </location>
</feature>
<dbReference type="InterPro" id="IPR005226">
    <property type="entry name" value="UPF0014_fam"/>
</dbReference>
<gene>
    <name evidence="7" type="ORF">TMES_21590</name>
</gene>
<evidence type="ECO:0000256" key="5">
    <source>
        <dbReference type="ARBA" id="ARBA00023136"/>
    </source>
</evidence>
<reference evidence="7 8" key="1">
    <citation type="submission" date="2014-03" db="EMBL/GenBank/DDBJ databases">
        <title>The draft genome sequence of Thalassospira mesophila JCM 18969.</title>
        <authorList>
            <person name="Lai Q."/>
            <person name="Shao Z."/>
        </authorList>
    </citation>
    <scope>NUCLEOTIDE SEQUENCE [LARGE SCALE GENOMIC DNA]</scope>
    <source>
        <strain evidence="7 8">JCM 18969</strain>
    </source>
</reference>
<name>A0A1Y2KX84_9PROT</name>
<feature type="transmembrane region" description="Helical" evidence="6">
    <location>
        <begin position="66"/>
        <end position="83"/>
    </location>
</feature>
<feature type="transmembrane region" description="Helical" evidence="6">
    <location>
        <begin position="130"/>
        <end position="151"/>
    </location>
</feature>
<dbReference type="OrthoDB" id="9791807at2"/>
<evidence type="ECO:0000313" key="8">
    <source>
        <dbReference type="Proteomes" id="UP000193391"/>
    </source>
</evidence>
<organism evidence="7 8">
    <name type="scientific">Thalassospira mesophila</name>
    <dbReference type="NCBI Taxonomy" id="1293891"/>
    <lineage>
        <taxon>Bacteria</taxon>
        <taxon>Pseudomonadati</taxon>
        <taxon>Pseudomonadota</taxon>
        <taxon>Alphaproteobacteria</taxon>
        <taxon>Rhodospirillales</taxon>
        <taxon>Thalassospiraceae</taxon>
        <taxon>Thalassospira</taxon>
    </lineage>
</organism>
<dbReference type="Pfam" id="PF03649">
    <property type="entry name" value="UPF0014"/>
    <property type="match status" value="1"/>
</dbReference>
<keyword evidence="5 6" id="KW-0472">Membrane</keyword>
<dbReference type="EMBL" id="JFKA01000023">
    <property type="protein sequence ID" value="OSQ35248.1"/>
    <property type="molecule type" value="Genomic_DNA"/>
</dbReference>
<dbReference type="PANTHER" id="PTHR30028:SF0">
    <property type="entry name" value="PROTEIN ALUMINUM SENSITIVE 3"/>
    <property type="match status" value="1"/>
</dbReference>
<dbReference type="RefSeq" id="WP_085586519.1">
    <property type="nucleotide sequence ID" value="NZ_JFKA01000023.1"/>
</dbReference>
<keyword evidence="4 6" id="KW-1133">Transmembrane helix</keyword>
<proteinExistence type="inferred from homology"/>
<keyword evidence="3 6" id="KW-0812">Transmembrane</keyword>
<dbReference type="AlphaFoldDB" id="A0A1Y2KX84"/>
<evidence type="ECO:0000256" key="3">
    <source>
        <dbReference type="ARBA" id="ARBA00022692"/>
    </source>
</evidence>
<dbReference type="STRING" id="1293891.TMES_21590"/>
<protein>
    <submittedName>
        <fullName evidence="7">ABC transporter permease</fullName>
    </submittedName>
</protein>
<dbReference type="GO" id="GO:0005886">
    <property type="term" value="C:plasma membrane"/>
    <property type="evidence" value="ECO:0007669"/>
    <property type="project" value="TreeGrafter"/>
</dbReference>
<accession>A0A1Y2KX84</accession>
<comment type="subcellular location">
    <subcellularLocation>
        <location evidence="1">Membrane</location>
        <topology evidence="1">Multi-pass membrane protein</topology>
    </subcellularLocation>
</comment>
<comment type="similarity">
    <text evidence="2">Belongs to the UPF0014 family.</text>
</comment>
<evidence type="ECO:0000256" key="4">
    <source>
        <dbReference type="ARBA" id="ARBA00022989"/>
    </source>
</evidence>
<evidence type="ECO:0000256" key="6">
    <source>
        <dbReference type="SAM" id="Phobius"/>
    </source>
</evidence>
<feature type="transmembrane region" description="Helical" evidence="6">
    <location>
        <begin position="6"/>
        <end position="26"/>
    </location>
</feature>
<dbReference type="Proteomes" id="UP000193391">
    <property type="component" value="Unassembled WGS sequence"/>
</dbReference>
<comment type="caution">
    <text evidence="7">The sequence shown here is derived from an EMBL/GenBank/DDBJ whole genome shotgun (WGS) entry which is preliminary data.</text>
</comment>
<feature type="transmembrane region" description="Helical" evidence="6">
    <location>
        <begin position="193"/>
        <end position="217"/>
    </location>
</feature>
<evidence type="ECO:0000313" key="7">
    <source>
        <dbReference type="EMBL" id="OSQ35248.1"/>
    </source>
</evidence>
<feature type="transmembrane region" description="Helical" evidence="6">
    <location>
        <begin position="95"/>
        <end position="118"/>
    </location>
</feature>
<dbReference type="PANTHER" id="PTHR30028">
    <property type="entry name" value="UPF0014 INNER MEMBRANE PROTEIN YBBM-RELATED"/>
    <property type="match status" value="1"/>
</dbReference>
<evidence type="ECO:0000256" key="2">
    <source>
        <dbReference type="ARBA" id="ARBA00005268"/>
    </source>
</evidence>
<sequence>MINQFVHLDIFDVGLAAILLLAHGLVSVVYRLGLGRKIVVAGLRMVVQLLLLGLVLQYLFALNAPAWTVLLIVIMVLFAGREATARQKYRFTGLWGFAFGTGAMAAASIVVTVFALTTQFRPDPWYDPRFVIPLLGMVLGNSLNGVSLGLMRLGEAAHDMRPAIEARLAVGGTRNQAFAPAMRVAMQNGLTPVLNSMSACGIVFIPGMMTGQILAGIDPLQAVLYQLLLMFLIAGATGLGVWLAVRCGVWRLSDPRHRLRLDRLKIR</sequence>
<evidence type="ECO:0000256" key="1">
    <source>
        <dbReference type="ARBA" id="ARBA00004141"/>
    </source>
</evidence>
<keyword evidence="8" id="KW-1185">Reference proteome</keyword>